<keyword evidence="3" id="KW-1185">Reference proteome</keyword>
<reference evidence="2 3" key="1">
    <citation type="submission" date="2019-04" db="EMBL/GenBank/DDBJ databases">
        <title>An improved genome assembly and genetic linkage map for asparagus bean, Vigna unguiculata ssp. sesquipedialis.</title>
        <authorList>
            <person name="Xia Q."/>
            <person name="Zhang R."/>
            <person name="Dong Y."/>
        </authorList>
    </citation>
    <scope>NUCLEOTIDE SEQUENCE [LARGE SCALE GENOMIC DNA]</scope>
    <source>
        <tissue evidence="2">Leaf</tissue>
    </source>
</reference>
<dbReference type="AlphaFoldDB" id="A0A4D6L2W3"/>
<evidence type="ECO:0000256" key="1">
    <source>
        <dbReference type="SAM" id="MobiDB-lite"/>
    </source>
</evidence>
<dbReference type="EMBL" id="CP039346">
    <property type="protein sequence ID" value="QCD82818.1"/>
    <property type="molecule type" value="Genomic_DNA"/>
</dbReference>
<feature type="compositionally biased region" description="Polar residues" evidence="1">
    <location>
        <begin position="1"/>
        <end position="26"/>
    </location>
</feature>
<sequence>MLVTTPSTTKNAGDHASPSSFFSNARETGGTHPLHGFEFSPAGDRRQRFQPPLTSAPAPPSPPSSSAVERGTRGLCSSSPPCRPPRLGPQPSRDHAPPLRALNHRRPGRRPGFLLPYSSMCFRAMNHMVRKKVECENGGGSGSV</sequence>
<accession>A0A4D6L2W3</accession>
<gene>
    <name evidence="2" type="ORF">DEO72_LG2g3159</name>
</gene>
<organism evidence="2 3">
    <name type="scientific">Vigna unguiculata</name>
    <name type="common">Cowpea</name>
    <dbReference type="NCBI Taxonomy" id="3917"/>
    <lineage>
        <taxon>Eukaryota</taxon>
        <taxon>Viridiplantae</taxon>
        <taxon>Streptophyta</taxon>
        <taxon>Embryophyta</taxon>
        <taxon>Tracheophyta</taxon>
        <taxon>Spermatophyta</taxon>
        <taxon>Magnoliopsida</taxon>
        <taxon>eudicotyledons</taxon>
        <taxon>Gunneridae</taxon>
        <taxon>Pentapetalae</taxon>
        <taxon>rosids</taxon>
        <taxon>fabids</taxon>
        <taxon>Fabales</taxon>
        <taxon>Fabaceae</taxon>
        <taxon>Papilionoideae</taxon>
        <taxon>50 kb inversion clade</taxon>
        <taxon>NPAAA clade</taxon>
        <taxon>indigoferoid/millettioid clade</taxon>
        <taxon>Phaseoleae</taxon>
        <taxon>Vigna</taxon>
    </lineage>
</organism>
<name>A0A4D6L2W3_VIGUN</name>
<protein>
    <submittedName>
        <fullName evidence="2">Uncharacterized protein</fullName>
    </submittedName>
</protein>
<evidence type="ECO:0000313" key="2">
    <source>
        <dbReference type="EMBL" id="QCD82818.1"/>
    </source>
</evidence>
<feature type="region of interest" description="Disordered" evidence="1">
    <location>
        <begin position="1"/>
        <end position="112"/>
    </location>
</feature>
<evidence type="ECO:0000313" key="3">
    <source>
        <dbReference type="Proteomes" id="UP000501690"/>
    </source>
</evidence>
<proteinExistence type="predicted"/>
<dbReference type="Proteomes" id="UP000501690">
    <property type="component" value="Linkage Group LG2"/>
</dbReference>